<evidence type="ECO:0000313" key="4">
    <source>
        <dbReference type="Proteomes" id="UP001371305"/>
    </source>
</evidence>
<evidence type="ECO:0000256" key="2">
    <source>
        <dbReference type="SAM" id="Phobius"/>
    </source>
</evidence>
<comment type="caution">
    <text evidence="3">The sequence shown here is derived from an EMBL/GenBank/DDBJ whole genome shotgun (WGS) entry which is preliminary data.</text>
</comment>
<evidence type="ECO:0000313" key="3">
    <source>
        <dbReference type="EMBL" id="MEK7950988.1"/>
    </source>
</evidence>
<accession>A0ABU9ATY3</accession>
<feature type="compositionally biased region" description="Pro residues" evidence="1">
    <location>
        <begin position="72"/>
        <end position="83"/>
    </location>
</feature>
<dbReference type="EMBL" id="JBBUKT010000003">
    <property type="protein sequence ID" value="MEK7950988.1"/>
    <property type="molecule type" value="Genomic_DNA"/>
</dbReference>
<feature type="compositionally biased region" description="Low complexity" evidence="1">
    <location>
        <begin position="88"/>
        <end position="99"/>
    </location>
</feature>
<keyword evidence="2" id="KW-1133">Transmembrane helix</keyword>
<protein>
    <submittedName>
        <fullName evidence="3">Uncharacterized protein</fullName>
    </submittedName>
</protein>
<gene>
    <name evidence="3" type="ORF">WKV53_10795</name>
</gene>
<proteinExistence type="predicted"/>
<organism evidence="3 4">
    <name type="scientific">Luteolibacter soli</name>
    <dbReference type="NCBI Taxonomy" id="3135280"/>
    <lineage>
        <taxon>Bacteria</taxon>
        <taxon>Pseudomonadati</taxon>
        <taxon>Verrucomicrobiota</taxon>
        <taxon>Verrucomicrobiia</taxon>
        <taxon>Verrucomicrobiales</taxon>
        <taxon>Verrucomicrobiaceae</taxon>
        <taxon>Luteolibacter</taxon>
    </lineage>
</organism>
<evidence type="ECO:0000256" key="1">
    <source>
        <dbReference type="SAM" id="MobiDB-lite"/>
    </source>
</evidence>
<reference evidence="3 4" key="1">
    <citation type="submission" date="2024-04" db="EMBL/GenBank/DDBJ databases">
        <title>Luteolibacter sp. isolated from soil.</title>
        <authorList>
            <person name="An J."/>
        </authorList>
    </citation>
    <scope>NUCLEOTIDE SEQUENCE [LARGE SCALE GENOMIC DNA]</scope>
    <source>
        <strain evidence="3 4">Y139</strain>
    </source>
</reference>
<keyword evidence="2" id="KW-0812">Transmembrane</keyword>
<feature type="region of interest" description="Disordered" evidence="1">
    <location>
        <begin position="71"/>
        <end position="106"/>
    </location>
</feature>
<sequence length="161" mass="17291">MDEPSYQPTDPSEEELRAILERREQVLAMQQHNLGRIVTRVVVALIALALIGFFSSSENREIVASLFREPAPEPVLPPAPPRLPTDVGLGPAPAKPAAGQVESASDELLRTATNASAGPLISPESISSDGKIISKEDIGFASELLNFAEGPRTQRAKQKDK</sequence>
<keyword evidence="2" id="KW-0472">Membrane</keyword>
<dbReference type="Proteomes" id="UP001371305">
    <property type="component" value="Unassembled WGS sequence"/>
</dbReference>
<name>A0ABU9ATY3_9BACT</name>
<feature type="transmembrane region" description="Helical" evidence="2">
    <location>
        <begin position="37"/>
        <end position="55"/>
    </location>
</feature>
<dbReference type="RefSeq" id="WP_341404590.1">
    <property type="nucleotide sequence ID" value="NZ_JBBUKT010000003.1"/>
</dbReference>
<keyword evidence="4" id="KW-1185">Reference proteome</keyword>